<accession>A0A2G5SWW3</accession>
<sequence>MSDQYHGDIMAQRSKYDYGGRNLCPAVIEALDKLRVVNKKRMEAEMASPLGAQSAIYVASHRQLQVLDEMIRVGSRPWNPRDLLALLTMGFFHQELYPIGMYIQKAQPEMNGKQMK</sequence>
<evidence type="ECO:0000313" key="2">
    <source>
        <dbReference type="Proteomes" id="UP000230233"/>
    </source>
</evidence>
<dbReference type="AlphaFoldDB" id="A0A2G5SWW3"/>
<keyword evidence="2" id="KW-1185">Reference proteome</keyword>
<reference evidence="2" key="1">
    <citation type="submission" date="2017-10" db="EMBL/GenBank/DDBJ databases">
        <title>Rapid genome shrinkage in a self-fertile nematode reveals novel sperm competition proteins.</title>
        <authorList>
            <person name="Yin D."/>
            <person name="Schwarz E.M."/>
            <person name="Thomas C.G."/>
            <person name="Felde R.L."/>
            <person name="Korf I.F."/>
            <person name="Cutter A.D."/>
            <person name="Schartner C.M."/>
            <person name="Ralston E.J."/>
            <person name="Meyer B.J."/>
            <person name="Haag E.S."/>
        </authorList>
    </citation>
    <scope>NUCLEOTIDE SEQUENCE [LARGE SCALE GENOMIC DNA]</scope>
    <source>
        <strain evidence="2">JU1422</strain>
    </source>
</reference>
<protein>
    <submittedName>
        <fullName evidence="1">Uncharacterized protein</fullName>
    </submittedName>
</protein>
<name>A0A2G5SWW3_9PELO</name>
<dbReference type="EMBL" id="PDUG01000006">
    <property type="protein sequence ID" value="PIC19604.1"/>
    <property type="molecule type" value="Genomic_DNA"/>
</dbReference>
<dbReference type="Proteomes" id="UP000230233">
    <property type="component" value="Chromosome X"/>
</dbReference>
<dbReference type="OrthoDB" id="10276883at2759"/>
<organism evidence="1 2">
    <name type="scientific">Caenorhabditis nigoni</name>
    <dbReference type="NCBI Taxonomy" id="1611254"/>
    <lineage>
        <taxon>Eukaryota</taxon>
        <taxon>Metazoa</taxon>
        <taxon>Ecdysozoa</taxon>
        <taxon>Nematoda</taxon>
        <taxon>Chromadorea</taxon>
        <taxon>Rhabditida</taxon>
        <taxon>Rhabditina</taxon>
        <taxon>Rhabditomorpha</taxon>
        <taxon>Rhabditoidea</taxon>
        <taxon>Rhabditidae</taxon>
        <taxon>Peloderinae</taxon>
        <taxon>Caenorhabditis</taxon>
    </lineage>
</organism>
<evidence type="ECO:0000313" key="1">
    <source>
        <dbReference type="EMBL" id="PIC19604.1"/>
    </source>
</evidence>
<proteinExistence type="predicted"/>
<gene>
    <name evidence="1" type="primary">Cnig_chr_X.g25091</name>
    <name evidence="1" type="ORF">B9Z55_025091</name>
</gene>
<comment type="caution">
    <text evidence="1">The sequence shown here is derived from an EMBL/GenBank/DDBJ whole genome shotgun (WGS) entry which is preliminary data.</text>
</comment>